<keyword evidence="4" id="KW-0804">Transcription</keyword>
<dbReference type="GO" id="GO:0003700">
    <property type="term" value="F:DNA-binding transcription factor activity"/>
    <property type="evidence" value="ECO:0007669"/>
    <property type="project" value="InterPro"/>
</dbReference>
<keyword evidence="1" id="KW-0805">Transcription regulation</keyword>
<dbReference type="InterPro" id="IPR003313">
    <property type="entry name" value="AraC-bd"/>
</dbReference>
<name>A0A1K1TIZ3_9GAMM</name>
<evidence type="ECO:0000313" key="6">
    <source>
        <dbReference type="EMBL" id="SFX00253.1"/>
    </source>
</evidence>
<dbReference type="Gene3D" id="2.60.120.10">
    <property type="entry name" value="Jelly Rolls"/>
    <property type="match status" value="1"/>
</dbReference>
<proteinExistence type="predicted"/>
<dbReference type="InterPro" id="IPR018060">
    <property type="entry name" value="HTH_AraC"/>
</dbReference>
<evidence type="ECO:0000256" key="2">
    <source>
        <dbReference type="ARBA" id="ARBA00023125"/>
    </source>
</evidence>
<accession>A0A1K1TIZ3</accession>
<feature type="domain" description="HTH araC/xylS-type" evidence="5">
    <location>
        <begin position="194"/>
        <end position="292"/>
    </location>
</feature>
<dbReference type="InterPro" id="IPR014710">
    <property type="entry name" value="RmlC-like_jellyroll"/>
</dbReference>
<dbReference type="SUPFAM" id="SSF51215">
    <property type="entry name" value="Regulatory protein AraC"/>
    <property type="match status" value="1"/>
</dbReference>
<evidence type="ECO:0000259" key="5">
    <source>
        <dbReference type="PROSITE" id="PS01124"/>
    </source>
</evidence>
<dbReference type="Pfam" id="PF02311">
    <property type="entry name" value="AraC_binding"/>
    <property type="match status" value="1"/>
</dbReference>
<reference evidence="6 7" key="1">
    <citation type="submission" date="2016-11" db="EMBL/GenBank/DDBJ databases">
        <authorList>
            <person name="Jaros S."/>
            <person name="Januszkiewicz K."/>
            <person name="Wedrychowicz H."/>
        </authorList>
    </citation>
    <scope>NUCLEOTIDE SEQUENCE [LARGE SCALE GENOMIC DNA]</scope>
    <source>
        <strain evidence="6 7">DSM 21637</strain>
    </source>
</reference>
<dbReference type="CDD" id="cd06999">
    <property type="entry name" value="cupin_HpaA-like_N"/>
    <property type="match status" value="1"/>
</dbReference>
<evidence type="ECO:0000256" key="1">
    <source>
        <dbReference type="ARBA" id="ARBA00023015"/>
    </source>
</evidence>
<dbReference type="AlphaFoldDB" id="A0A1K1TIZ3"/>
<organism evidence="6 7">
    <name type="scientific">Marinospirillum alkaliphilum DSM 21637</name>
    <dbReference type="NCBI Taxonomy" id="1122209"/>
    <lineage>
        <taxon>Bacteria</taxon>
        <taxon>Pseudomonadati</taxon>
        <taxon>Pseudomonadota</taxon>
        <taxon>Gammaproteobacteria</taxon>
        <taxon>Oceanospirillales</taxon>
        <taxon>Oceanospirillaceae</taxon>
        <taxon>Marinospirillum</taxon>
    </lineage>
</organism>
<dbReference type="STRING" id="1122209.SAMN02745752_00167"/>
<dbReference type="PANTHER" id="PTHR43280:SF32">
    <property type="entry name" value="TRANSCRIPTIONAL REGULATORY PROTEIN"/>
    <property type="match status" value="1"/>
</dbReference>
<gene>
    <name evidence="6" type="ORF">SAMN02745752_00167</name>
</gene>
<keyword evidence="3" id="KW-0010">Activator</keyword>
<dbReference type="PRINTS" id="PR00032">
    <property type="entry name" value="HTHARAC"/>
</dbReference>
<keyword evidence="2" id="KW-0238">DNA-binding</keyword>
<dbReference type="Gene3D" id="1.10.10.60">
    <property type="entry name" value="Homeodomain-like"/>
    <property type="match status" value="1"/>
</dbReference>
<evidence type="ECO:0000313" key="7">
    <source>
        <dbReference type="Proteomes" id="UP000182350"/>
    </source>
</evidence>
<dbReference type="InterPro" id="IPR009057">
    <property type="entry name" value="Homeodomain-like_sf"/>
</dbReference>
<evidence type="ECO:0000256" key="4">
    <source>
        <dbReference type="ARBA" id="ARBA00023163"/>
    </source>
</evidence>
<sequence length="299" mass="34733">MNSLAQIPFFTLYGEQPEKSVLESLHIESISTRSSSNNWVIRPHRHGQLYQVVVMSSGSAEVLLDEQRQQCNSPVAICIPPGAVHAFHFAPGTEGSVLTFGLDLLEDQDYSHTAGHFSELLSAPQMIRFTPENLQLQRLQGYLSDIQQELNSERPGQFLVQKWLVRLVMMSLKRQWLDLGLEQQNPDQSLSLIRSFRHLVEQHYAEQWKVEDYARELNLPPARLNRLCRNLLNCNAKQLLQERLLLEARRKLIYTRIHIEQIAFELGFSDPAYFSRLFRQHQGCSPREYRAQHEHTHCH</sequence>
<dbReference type="InterPro" id="IPR020449">
    <property type="entry name" value="Tscrpt_reg_AraC-type_HTH"/>
</dbReference>
<dbReference type="PROSITE" id="PS01124">
    <property type="entry name" value="HTH_ARAC_FAMILY_2"/>
    <property type="match status" value="1"/>
</dbReference>
<dbReference type="Pfam" id="PF12833">
    <property type="entry name" value="HTH_18"/>
    <property type="match status" value="1"/>
</dbReference>
<keyword evidence="7" id="KW-1185">Reference proteome</keyword>
<dbReference type="GO" id="GO:0043565">
    <property type="term" value="F:sequence-specific DNA binding"/>
    <property type="evidence" value="ECO:0007669"/>
    <property type="project" value="InterPro"/>
</dbReference>
<evidence type="ECO:0000256" key="3">
    <source>
        <dbReference type="ARBA" id="ARBA00023159"/>
    </source>
</evidence>
<dbReference type="InterPro" id="IPR037923">
    <property type="entry name" value="HTH-like"/>
</dbReference>
<dbReference type="Proteomes" id="UP000182350">
    <property type="component" value="Unassembled WGS sequence"/>
</dbReference>
<dbReference type="EMBL" id="FPJW01000001">
    <property type="protein sequence ID" value="SFX00253.1"/>
    <property type="molecule type" value="Genomic_DNA"/>
</dbReference>
<dbReference type="SUPFAM" id="SSF46689">
    <property type="entry name" value="Homeodomain-like"/>
    <property type="match status" value="1"/>
</dbReference>
<protein>
    <submittedName>
        <fullName evidence="6">AraC family transcriptional regulator, transcriptional activator of pobA</fullName>
    </submittedName>
</protein>
<dbReference type="PANTHER" id="PTHR43280">
    <property type="entry name" value="ARAC-FAMILY TRANSCRIPTIONAL REGULATOR"/>
    <property type="match status" value="1"/>
</dbReference>
<dbReference type="SMART" id="SM00342">
    <property type="entry name" value="HTH_ARAC"/>
    <property type="match status" value="1"/>
</dbReference>
<dbReference type="InterPro" id="IPR047264">
    <property type="entry name" value="Cupin_HpaA-like_N"/>
</dbReference>
<dbReference type="RefSeq" id="WP_072324427.1">
    <property type="nucleotide sequence ID" value="NZ_FPJW01000001.1"/>
</dbReference>
<dbReference type="OrthoDB" id="9814125at2"/>